<dbReference type="Pfam" id="PF00072">
    <property type="entry name" value="Response_reg"/>
    <property type="match status" value="1"/>
</dbReference>
<dbReference type="InterPro" id="IPR036388">
    <property type="entry name" value="WH-like_DNA-bd_sf"/>
</dbReference>
<evidence type="ECO:0000313" key="13">
    <source>
        <dbReference type="Proteomes" id="UP000582487"/>
    </source>
</evidence>
<evidence type="ECO:0000259" key="9">
    <source>
        <dbReference type="PROSITE" id="PS51755"/>
    </source>
</evidence>
<dbReference type="Gene3D" id="6.10.250.690">
    <property type="match status" value="1"/>
</dbReference>
<dbReference type="InterPro" id="IPR001789">
    <property type="entry name" value="Sig_transdc_resp-reg_receiver"/>
</dbReference>
<dbReference type="PANTHER" id="PTHR48111">
    <property type="entry name" value="REGULATOR OF RPOS"/>
    <property type="match status" value="1"/>
</dbReference>
<dbReference type="OrthoDB" id="3197131at2"/>
<keyword evidence="1 6" id="KW-0597">Phosphoprotein</keyword>
<dbReference type="RefSeq" id="WP_004012948.1">
    <property type="nucleotide sequence ID" value="NZ_CAMPNB010000034.1"/>
</dbReference>
<feature type="modified residue" description="4-aspartylphosphate" evidence="6">
    <location>
        <position position="60"/>
    </location>
</feature>
<dbReference type="PROSITE" id="PS51755">
    <property type="entry name" value="OMPR_PHOB"/>
    <property type="match status" value="1"/>
</dbReference>
<evidence type="ECO:0000256" key="4">
    <source>
        <dbReference type="ARBA" id="ARBA00023125"/>
    </source>
</evidence>
<evidence type="ECO:0000259" key="8">
    <source>
        <dbReference type="PROSITE" id="PS50110"/>
    </source>
</evidence>
<gene>
    <name evidence="11" type="primary">yycF</name>
    <name evidence="10" type="ORF">HHJ74_11015</name>
    <name evidence="11" type="ORF">NCTC11819_00340</name>
</gene>
<dbReference type="InterPro" id="IPR011006">
    <property type="entry name" value="CheY-like_superfamily"/>
</dbReference>
<name>A0A2J9KPS8_9ACTO</name>
<proteinExistence type="predicted"/>
<dbReference type="GO" id="GO:0006355">
    <property type="term" value="P:regulation of DNA-templated transcription"/>
    <property type="evidence" value="ECO:0007669"/>
    <property type="project" value="InterPro"/>
</dbReference>
<dbReference type="InterPro" id="IPR016032">
    <property type="entry name" value="Sig_transdc_resp-reg_C-effctor"/>
</dbReference>
<dbReference type="GO" id="GO:0000156">
    <property type="term" value="F:phosphorelay response regulator activity"/>
    <property type="evidence" value="ECO:0007669"/>
    <property type="project" value="TreeGrafter"/>
</dbReference>
<dbReference type="EMBL" id="JABCUV010000021">
    <property type="protein sequence ID" value="NMW94197.1"/>
    <property type="molecule type" value="Genomic_DNA"/>
</dbReference>
<evidence type="ECO:0000256" key="1">
    <source>
        <dbReference type="ARBA" id="ARBA00022553"/>
    </source>
</evidence>
<keyword evidence="4 7" id="KW-0238">DNA-binding</keyword>
<dbReference type="Proteomes" id="UP000582487">
    <property type="component" value="Unassembled WGS sequence"/>
</dbReference>
<evidence type="ECO:0000256" key="2">
    <source>
        <dbReference type="ARBA" id="ARBA00023012"/>
    </source>
</evidence>
<evidence type="ECO:0000313" key="10">
    <source>
        <dbReference type="EMBL" id="NMW94197.1"/>
    </source>
</evidence>
<dbReference type="GO" id="GO:0000976">
    <property type="term" value="F:transcription cis-regulatory region binding"/>
    <property type="evidence" value="ECO:0007669"/>
    <property type="project" value="TreeGrafter"/>
</dbReference>
<feature type="DNA-binding region" description="OmpR/PhoB-type" evidence="7">
    <location>
        <begin position="135"/>
        <end position="235"/>
    </location>
</feature>
<feature type="domain" description="OmpR/PhoB-type" evidence="9">
    <location>
        <begin position="135"/>
        <end position="235"/>
    </location>
</feature>
<dbReference type="PROSITE" id="PS50110">
    <property type="entry name" value="RESPONSE_REGULATORY"/>
    <property type="match status" value="1"/>
</dbReference>
<dbReference type="SUPFAM" id="SSF52172">
    <property type="entry name" value="CheY-like"/>
    <property type="match status" value="1"/>
</dbReference>
<keyword evidence="3" id="KW-0805">Transcription regulation</keyword>
<evidence type="ECO:0000256" key="3">
    <source>
        <dbReference type="ARBA" id="ARBA00023015"/>
    </source>
</evidence>
<evidence type="ECO:0000313" key="11">
    <source>
        <dbReference type="EMBL" id="STO15796.1"/>
    </source>
</evidence>
<feature type="domain" description="Response regulatory" evidence="8">
    <location>
        <begin position="10"/>
        <end position="124"/>
    </location>
</feature>
<dbReference type="InterPro" id="IPR001867">
    <property type="entry name" value="OmpR/PhoB-type_DNA-bd"/>
</dbReference>
<dbReference type="SMART" id="SM00448">
    <property type="entry name" value="REC"/>
    <property type="match status" value="1"/>
</dbReference>
<dbReference type="SMART" id="SM00862">
    <property type="entry name" value="Trans_reg_C"/>
    <property type="match status" value="1"/>
</dbReference>
<evidence type="ECO:0000313" key="12">
    <source>
        <dbReference type="Proteomes" id="UP000255284"/>
    </source>
</evidence>
<dbReference type="CDD" id="cd00383">
    <property type="entry name" value="trans_reg_C"/>
    <property type="match status" value="1"/>
</dbReference>
<accession>A0A2J9KPS8</accession>
<keyword evidence="5" id="KW-0804">Transcription</keyword>
<evidence type="ECO:0000256" key="5">
    <source>
        <dbReference type="ARBA" id="ARBA00023163"/>
    </source>
</evidence>
<dbReference type="SUPFAM" id="SSF46894">
    <property type="entry name" value="C-terminal effector domain of the bipartite response regulators"/>
    <property type="match status" value="1"/>
</dbReference>
<dbReference type="PANTHER" id="PTHR48111:SF52">
    <property type="entry name" value="TRANSCRIPTIONAL REGULATORY PROTEIN YVRH"/>
    <property type="match status" value="1"/>
</dbReference>
<dbReference type="Pfam" id="PF00486">
    <property type="entry name" value="Trans_reg_C"/>
    <property type="match status" value="1"/>
</dbReference>
<keyword evidence="2" id="KW-0902">Two-component regulatory system</keyword>
<reference evidence="11 12" key="1">
    <citation type="submission" date="2018-06" db="EMBL/GenBank/DDBJ databases">
        <authorList>
            <consortium name="Pathogen Informatics"/>
            <person name="Doyle S."/>
        </authorList>
    </citation>
    <scope>NUCLEOTIDE SEQUENCE [LARGE SCALE GENOMIC DNA]</scope>
    <source>
        <strain evidence="11 12">NCTC11819</strain>
    </source>
</reference>
<dbReference type="Gene3D" id="1.10.10.10">
    <property type="entry name" value="Winged helix-like DNA-binding domain superfamily/Winged helix DNA-binding domain"/>
    <property type="match status" value="1"/>
</dbReference>
<dbReference type="EMBL" id="UGGQ01000006">
    <property type="protein sequence ID" value="STO15796.1"/>
    <property type="molecule type" value="Genomic_DNA"/>
</dbReference>
<dbReference type="CDD" id="cd17574">
    <property type="entry name" value="REC_OmpR"/>
    <property type="match status" value="1"/>
</dbReference>
<dbReference type="Proteomes" id="UP000255284">
    <property type="component" value="Unassembled WGS sequence"/>
</dbReference>
<dbReference type="Gene3D" id="3.40.50.2300">
    <property type="match status" value="1"/>
</dbReference>
<dbReference type="AlphaFoldDB" id="A0A2J9KPS8"/>
<reference evidence="10 13" key="2">
    <citation type="submission" date="2020-04" db="EMBL/GenBank/DDBJ databases">
        <title>Antimicrobial susceptibility and clonality of vaginal-derived multi-drug resistant Mobiluncus isolates in China.</title>
        <authorList>
            <person name="Zhang X."/>
        </authorList>
    </citation>
    <scope>NUCLEOTIDE SEQUENCE [LARGE SCALE GENOMIC DNA]</scope>
    <source>
        <strain evidence="10 13">7</strain>
    </source>
</reference>
<protein>
    <submittedName>
        <fullName evidence="10">Response regulator transcription factor</fullName>
    </submittedName>
    <submittedName>
        <fullName evidence="11">Transcriptional regulatory protein YycF</fullName>
    </submittedName>
</protein>
<sequence length="238" mass="26385">MLPQSFKDRRILIVDDEPDILELVRTTLENEGYTQVETASSARAAGQILRTTKPEAAILDVMLPDGNGFVLCDEIRKTRDIPVIFLTARDEPTDKFQGLGMGADDYITKPFYPEELALRLAAVLRRCYPEDVAESNRVEIAAGTIDFDCAVMIRSDGGEIALTAKECTLLQALCQNAGRIVTTDRLCIAGWGENYFGYETSLLSHIRRIREKIEANPSAPVTLLTARGLGYKLLVKET</sequence>
<comment type="caution">
    <text evidence="11">The sequence shown here is derived from an EMBL/GenBank/DDBJ whole genome shotgun (WGS) entry which is preliminary data.</text>
</comment>
<dbReference type="GO" id="GO:0032993">
    <property type="term" value="C:protein-DNA complex"/>
    <property type="evidence" value="ECO:0007669"/>
    <property type="project" value="TreeGrafter"/>
</dbReference>
<organism evidence="11 12">
    <name type="scientific">Mobiluncus mulieris</name>
    <dbReference type="NCBI Taxonomy" id="2052"/>
    <lineage>
        <taxon>Bacteria</taxon>
        <taxon>Bacillati</taxon>
        <taxon>Actinomycetota</taxon>
        <taxon>Actinomycetes</taxon>
        <taxon>Actinomycetales</taxon>
        <taxon>Actinomycetaceae</taxon>
        <taxon>Mobiluncus</taxon>
    </lineage>
</organism>
<evidence type="ECO:0000256" key="6">
    <source>
        <dbReference type="PROSITE-ProRule" id="PRU00169"/>
    </source>
</evidence>
<dbReference type="GeneID" id="61167403"/>
<dbReference type="InterPro" id="IPR039420">
    <property type="entry name" value="WalR-like"/>
</dbReference>
<evidence type="ECO:0000256" key="7">
    <source>
        <dbReference type="PROSITE-ProRule" id="PRU01091"/>
    </source>
</evidence>
<dbReference type="GO" id="GO:0005829">
    <property type="term" value="C:cytosol"/>
    <property type="evidence" value="ECO:0007669"/>
    <property type="project" value="TreeGrafter"/>
</dbReference>
<dbReference type="FunFam" id="3.40.50.2300:FF:000001">
    <property type="entry name" value="DNA-binding response regulator PhoB"/>
    <property type="match status" value="1"/>
</dbReference>